<dbReference type="PRINTS" id="PR00950">
    <property type="entry name" value="TYPE3IMSPROT"/>
</dbReference>
<dbReference type="PANTHER" id="PTHR30531:SF12">
    <property type="entry name" value="FLAGELLAR BIOSYNTHETIC PROTEIN FLHB"/>
    <property type="match status" value="1"/>
</dbReference>
<keyword evidence="8 12" id="KW-0653">Protein transport</keyword>
<sequence>MVPFTLQRFAEERTERATPRRRAEVRRQGRVPHSPELSGAIALLAGVLSLFAFGSQIWNEAVSTMASGLAQNPPADWTPTGIRALFAHALGHVVRMVLPVSGIALAAGLATAFAQVGALFVPKLLLPDLRRIDPLAGLRRLWSARTLVEAAKSVLKLALVGGIAYMGANDAAGVVARLGGVDPARLPGAVGQLALRLAVEIAAAFAALALLDWTWQRFEFERSIRMTRQEVREEFRQQEGDPQIRQRIRQRARALAMRRMMQNVPKADVVVTNPTHYAVALRYDPATMTAPRVVAKGQDDLARRIRSLARTHGVPVVENRPLAQTLYRTVEVDEVIPRELYQAVAEVLAYVYRLRDRANEGVKR</sequence>
<dbReference type="GO" id="GO:0009306">
    <property type="term" value="P:protein secretion"/>
    <property type="evidence" value="ECO:0007669"/>
    <property type="project" value="InterPro"/>
</dbReference>
<organism evidence="13 14">
    <name type="scientific">Alicyclobacillus macrosporangiidus</name>
    <dbReference type="NCBI Taxonomy" id="392015"/>
    <lineage>
        <taxon>Bacteria</taxon>
        <taxon>Bacillati</taxon>
        <taxon>Bacillota</taxon>
        <taxon>Bacilli</taxon>
        <taxon>Bacillales</taxon>
        <taxon>Alicyclobacillaceae</taxon>
        <taxon>Alicyclobacillus</taxon>
    </lineage>
</organism>
<dbReference type="GO" id="GO:0044780">
    <property type="term" value="P:bacterial-type flagellum assembly"/>
    <property type="evidence" value="ECO:0007669"/>
    <property type="project" value="InterPro"/>
</dbReference>
<comment type="subcellular location">
    <subcellularLocation>
        <location evidence="1">Cell membrane</location>
        <topology evidence="1">Multi-pass membrane protein</topology>
    </subcellularLocation>
</comment>
<dbReference type="InterPro" id="IPR006136">
    <property type="entry name" value="FlhB"/>
</dbReference>
<feature type="transmembrane region" description="Helical" evidence="12">
    <location>
        <begin position="193"/>
        <end position="215"/>
    </location>
</feature>
<evidence type="ECO:0000256" key="9">
    <source>
        <dbReference type="ARBA" id="ARBA00022989"/>
    </source>
</evidence>
<keyword evidence="13" id="KW-0969">Cilium</keyword>
<dbReference type="Gene3D" id="3.40.1690.10">
    <property type="entry name" value="secretion proteins EscU"/>
    <property type="match status" value="1"/>
</dbReference>
<feature type="transmembrane region" description="Helical" evidence="12">
    <location>
        <begin position="103"/>
        <end position="126"/>
    </location>
</feature>
<evidence type="ECO:0000256" key="11">
    <source>
        <dbReference type="ARBA" id="ARBA00023225"/>
    </source>
</evidence>
<comment type="caution">
    <text evidence="12">Lacks conserved residue(s) required for the propagation of feature annotation.</text>
</comment>
<dbReference type="FunFam" id="3.40.1690.10:FF:000001">
    <property type="entry name" value="Flagellar biosynthetic protein FlhB"/>
    <property type="match status" value="1"/>
</dbReference>
<evidence type="ECO:0000256" key="5">
    <source>
        <dbReference type="ARBA" id="ARBA00022475"/>
    </source>
</evidence>
<evidence type="ECO:0000256" key="2">
    <source>
        <dbReference type="ARBA" id="ARBA00010690"/>
    </source>
</evidence>
<dbReference type="STRING" id="392015.SAMN05421543_10752"/>
<dbReference type="Proteomes" id="UP000183508">
    <property type="component" value="Unassembled WGS sequence"/>
</dbReference>
<evidence type="ECO:0000313" key="13">
    <source>
        <dbReference type="EMBL" id="SFU75355.1"/>
    </source>
</evidence>
<dbReference type="GO" id="GO:0005886">
    <property type="term" value="C:plasma membrane"/>
    <property type="evidence" value="ECO:0007669"/>
    <property type="project" value="UniProtKB-SubCell"/>
</dbReference>
<reference evidence="14" key="1">
    <citation type="submission" date="2016-10" db="EMBL/GenBank/DDBJ databases">
        <authorList>
            <person name="Varghese N."/>
        </authorList>
    </citation>
    <scope>NUCLEOTIDE SEQUENCE [LARGE SCALE GENOMIC DNA]</scope>
    <source>
        <strain evidence="14">DSM 17980</strain>
    </source>
</reference>
<keyword evidence="9 12" id="KW-1133">Transmembrane helix</keyword>
<keyword evidence="10 12" id="KW-0472">Membrane</keyword>
<proteinExistence type="inferred from homology"/>
<evidence type="ECO:0000256" key="4">
    <source>
        <dbReference type="ARBA" id="ARBA00022448"/>
    </source>
</evidence>
<dbReference type="Pfam" id="PF01312">
    <property type="entry name" value="Bac_export_2"/>
    <property type="match status" value="1"/>
</dbReference>
<dbReference type="InterPro" id="IPR006135">
    <property type="entry name" value="T3SS_substrate_exporter"/>
</dbReference>
<dbReference type="InterPro" id="IPR029025">
    <property type="entry name" value="T3SS_substrate_exporter_C"/>
</dbReference>
<dbReference type="AlphaFoldDB" id="A0A1I7IQY5"/>
<dbReference type="PANTHER" id="PTHR30531">
    <property type="entry name" value="FLAGELLAR BIOSYNTHETIC PROTEIN FLHB"/>
    <property type="match status" value="1"/>
</dbReference>
<dbReference type="Gene3D" id="6.10.250.2080">
    <property type="match status" value="1"/>
</dbReference>
<evidence type="ECO:0000256" key="1">
    <source>
        <dbReference type="ARBA" id="ARBA00004651"/>
    </source>
</evidence>
<accession>A0A1I7IQY5</accession>
<comment type="function">
    <text evidence="12">Required for formation of the rod structure in the basal body of the flagellar apparatus. Together with FliI and FliH, may constitute the export apparatus of flagellin.</text>
</comment>
<evidence type="ECO:0000256" key="8">
    <source>
        <dbReference type="ARBA" id="ARBA00022927"/>
    </source>
</evidence>
<keyword evidence="11 12" id="KW-1006">Bacterial flagellum protein export</keyword>
<evidence type="ECO:0000256" key="7">
    <source>
        <dbReference type="ARBA" id="ARBA00022795"/>
    </source>
</evidence>
<keyword evidence="14" id="KW-1185">Reference proteome</keyword>
<keyword evidence="6 12" id="KW-0812">Transmembrane</keyword>
<gene>
    <name evidence="12" type="primary">flhB</name>
    <name evidence="13" type="ORF">SAMN05421543_10752</name>
</gene>
<evidence type="ECO:0000313" key="14">
    <source>
        <dbReference type="Proteomes" id="UP000183508"/>
    </source>
</evidence>
<keyword evidence="4 12" id="KW-0813">Transport</keyword>
<keyword evidence="13" id="KW-0282">Flagellum</keyword>
<name>A0A1I7IQY5_9BACL</name>
<dbReference type="NCBIfam" id="TIGR00328">
    <property type="entry name" value="flhB"/>
    <property type="match status" value="1"/>
</dbReference>
<evidence type="ECO:0000256" key="10">
    <source>
        <dbReference type="ARBA" id="ARBA00023136"/>
    </source>
</evidence>
<dbReference type="eggNOG" id="COG1377">
    <property type="taxonomic scope" value="Bacteria"/>
</dbReference>
<dbReference type="SUPFAM" id="SSF160544">
    <property type="entry name" value="EscU C-terminal domain-like"/>
    <property type="match status" value="1"/>
</dbReference>
<keyword evidence="7 12" id="KW-1005">Bacterial flagellum biogenesis</keyword>
<feature type="transmembrane region" description="Helical" evidence="12">
    <location>
        <begin position="37"/>
        <end position="58"/>
    </location>
</feature>
<evidence type="ECO:0000256" key="12">
    <source>
        <dbReference type="RuleBase" id="RU364091"/>
    </source>
</evidence>
<evidence type="ECO:0000256" key="3">
    <source>
        <dbReference type="ARBA" id="ARBA00021622"/>
    </source>
</evidence>
<protein>
    <recommendedName>
        <fullName evidence="3 12">Flagellar biosynthetic protein FlhB</fullName>
    </recommendedName>
</protein>
<evidence type="ECO:0000256" key="6">
    <source>
        <dbReference type="ARBA" id="ARBA00022692"/>
    </source>
</evidence>
<keyword evidence="13" id="KW-0966">Cell projection</keyword>
<dbReference type="RefSeq" id="WP_074951342.1">
    <property type="nucleotide sequence ID" value="NZ_FPBV01000007.1"/>
</dbReference>
<comment type="similarity">
    <text evidence="2 12">Belongs to the type III secretion exporter family.</text>
</comment>
<dbReference type="EMBL" id="FPBV01000007">
    <property type="protein sequence ID" value="SFU75355.1"/>
    <property type="molecule type" value="Genomic_DNA"/>
</dbReference>
<keyword evidence="5 12" id="KW-1003">Cell membrane</keyword>